<evidence type="ECO:0000313" key="5">
    <source>
        <dbReference type="Proteomes" id="UP000789759"/>
    </source>
</evidence>
<feature type="domain" description="MD-2-related lipid-recognition" evidence="3">
    <location>
        <begin position="46"/>
        <end position="158"/>
    </location>
</feature>
<evidence type="ECO:0000256" key="2">
    <source>
        <dbReference type="SAM" id="SignalP"/>
    </source>
</evidence>
<dbReference type="Proteomes" id="UP000789759">
    <property type="component" value="Unassembled WGS sequence"/>
</dbReference>
<evidence type="ECO:0000313" key="4">
    <source>
        <dbReference type="EMBL" id="CAG8655930.1"/>
    </source>
</evidence>
<dbReference type="OrthoDB" id="6409159at2759"/>
<dbReference type="EMBL" id="CAJVQA010007380">
    <property type="protein sequence ID" value="CAG8655930.1"/>
    <property type="molecule type" value="Genomic_DNA"/>
</dbReference>
<comment type="caution">
    <text evidence="4">The sequence shown here is derived from an EMBL/GenBank/DDBJ whole genome shotgun (WGS) entry which is preliminary data.</text>
</comment>
<feature type="signal peptide" evidence="2">
    <location>
        <begin position="1"/>
        <end position="20"/>
    </location>
</feature>
<evidence type="ECO:0000256" key="1">
    <source>
        <dbReference type="ARBA" id="ARBA00016056"/>
    </source>
</evidence>
<dbReference type="AlphaFoldDB" id="A0A9N9H5Y2"/>
<gene>
    <name evidence="4" type="ORF">CPELLU_LOCUS9570</name>
</gene>
<name>A0A9N9H5Y2_9GLOM</name>
<keyword evidence="5" id="KW-1185">Reference proteome</keyword>
<keyword evidence="2" id="KW-0732">Signal</keyword>
<dbReference type="Pfam" id="PF02221">
    <property type="entry name" value="E1_DerP2_DerF2"/>
    <property type="match status" value="1"/>
</dbReference>
<dbReference type="InterPro" id="IPR003172">
    <property type="entry name" value="ML_dom"/>
</dbReference>
<protein>
    <recommendedName>
        <fullName evidence="1">Phosphatidylglycerol/phosphatidylinositol transfer protein</fullName>
    </recommendedName>
</protein>
<evidence type="ECO:0000259" key="3">
    <source>
        <dbReference type="Pfam" id="PF02221"/>
    </source>
</evidence>
<accession>A0A9N9H5Y2</accession>
<organism evidence="4 5">
    <name type="scientific">Cetraspora pellucida</name>
    <dbReference type="NCBI Taxonomy" id="1433469"/>
    <lineage>
        <taxon>Eukaryota</taxon>
        <taxon>Fungi</taxon>
        <taxon>Fungi incertae sedis</taxon>
        <taxon>Mucoromycota</taxon>
        <taxon>Glomeromycotina</taxon>
        <taxon>Glomeromycetes</taxon>
        <taxon>Diversisporales</taxon>
        <taxon>Gigasporaceae</taxon>
        <taxon>Cetraspora</taxon>
    </lineage>
</organism>
<feature type="chain" id="PRO_5040513700" description="Phosphatidylglycerol/phosphatidylinositol transfer protein" evidence="2">
    <location>
        <begin position="21"/>
        <end position="161"/>
    </location>
</feature>
<dbReference type="SUPFAM" id="SSF81296">
    <property type="entry name" value="E set domains"/>
    <property type="match status" value="1"/>
</dbReference>
<sequence length="161" mass="17110">MIGKLTLLFVFLAALSMVNAFPYHHFTKRAAKFGQCPPPFQPPPITAVISDVSISPDPPKAGSELKVTGSATTNVDITKDDFFGFVILDITSPATPVPVFAGKPVDICKKTTCPTKTFNFNEVYDLSSLKSLPATYIVGVAIGPITNDTSLVLACGEATFP</sequence>
<proteinExistence type="predicted"/>
<reference evidence="4" key="1">
    <citation type="submission" date="2021-06" db="EMBL/GenBank/DDBJ databases">
        <authorList>
            <person name="Kallberg Y."/>
            <person name="Tangrot J."/>
            <person name="Rosling A."/>
        </authorList>
    </citation>
    <scope>NUCLEOTIDE SEQUENCE</scope>
    <source>
        <strain evidence="4">FL966</strain>
    </source>
</reference>
<dbReference type="InterPro" id="IPR014756">
    <property type="entry name" value="Ig_E-set"/>
</dbReference>